<comment type="caution">
    <text evidence="1">The sequence shown here is derived from an EMBL/GenBank/DDBJ whole genome shotgun (WGS) entry which is preliminary data.</text>
</comment>
<evidence type="ECO:0000313" key="1">
    <source>
        <dbReference type="EMBL" id="GAH72537.1"/>
    </source>
</evidence>
<dbReference type="AlphaFoldDB" id="X1HSV4"/>
<proteinExistence type="predicted"/>
<gene>
    <name evidence="1" type="ORF">S03H2_53247</name>
</gene>
<dbReference type="InterPro" id="IPR011990">
    <property type="entry name" value="TPR-like_helical_dom_sf"/>
</dbReference>
<dbReference type="SUPFAM" id="SSF48452">
    <property type="entry name" value="TPR-like"/>
    <property type="match status" value="1"/>
</dbReference>
<dbReference type="EMBL" id="BARU01033885">
    <property type="protein sequence ID" value="GAH72537.1"/>
    <property type="molecule type" value="Genomic_DNA"/>
</dbReference>
<sequence>RLRKLGQIKEALPLYKELWEKTGDEFDGAGLLQCLRKMKLFDEAIPLADDLLNKYPDFEWIRNESIWAYIQGTLNILSDDIPIQTVADKANFIMSLNPKGSAEKTVVFKVLKSAKSSNHWEFVNEWVVKIDPTSLSTNSTVIDSGKERWSDQSQWYNYRIRGLLENHDCEEEIEKALTLSEEAIRLFPKQSKFFLRLKALAYSHLGSYKESTEIYKNLCSRPKADWWLLHEYAKVLQAQEHEEDALILMYKAASSHHK</sequence>
<feature type="non-terminal residue" evidence="1">
    <location>
        <position position="258"/>
    </location>
</feature>
<name>X1HSV4_9ZZZZ</name>
<reference evidence="1" key="1">
    <citation type="journal article" date="2014" name="Front. Microbiol.">
        <title>High frequency of phylogenetically diverse reductive dehalogenase-homologous genes in deep subseafloor sedimentary metagenomes.</title>
        <authorList>
            <person name="Kawai M."/>
            <person name="Futagami T."/>
            <person name="Toyoda A."/>
            <person name="Takaki Y."/>
            <person name="Nishi S."/>
            <person name="Hori S."/>
            <person name="Arai W."/>
            <person name="Tsubouchi T."/>
            <person name="Morono Y."/>
            <person name="Uchiyama I."/>
            <person name="Ito T."/>
            <person name="Fujiyama A."/>
            <person name="Inagaki F."/>
            <person name="Takami H."/>
        </authorList>
    </citation>
    <scope>NUCLEOTIDE SEQUENCE</scope>
    <source>
        <strain evidence="1">Expedition CK06-06</strain>
    </source>
</reference>
<protein>
    <recommendedName>
        <fullName evidence="2">Tetratricopeptide repeat protein</fullName>
    </recommendedName>
</protein>
<feature type="non-terminal residue" evidence="1">
    <location>
        <position position="1"/>
    </location>
</feature>
<accession>X1HSV4</accession>
<organism evidence="1">
    <name type="scientific">marine sediment metagenome</name>
    <dbReference type="NCBI Taxonomy" id="412755"/>
    <lineage>
        <taxon>unclassified sequences</taxon>
        <taxon>metagenomes</taxon>
        <taxon>ecological metagenomes</taxon>
    </lineage>
</organism>
<evidence type="ECO:0008006" key="2">
    <source>
        <dbReference type="Google" id="ProtNLM"/>
    </source>
</evidence>
<dbReference type="Gene3D" id="1.25.40.10">
    <property type="entry name" value="Tetratricopeptide repeat domain"/>
    <property type="match status" value="1"/>
</dbReference>